<dbReference type="GO" id="GO:0065002">
    <property type="term" value="P:intracellular protein transmembrane transport"/>
    <property type="evidence" value="ECO:0007669"/>
    <property type="project" value="UniProtKB-UniRule"/>
</dbReference>
<comment type="similarity">
    <text evidence="11">Belongs to the SecD/SecF family. SecF subfamily.</text>
</comment>
<feature type="domain" description="SecDF P1 head subdomain" evidence="14">
    <location>
        <begin position="237"/>
        <end position="344"/>
    </location>
</feature>
<dbReference type="Gene3D" id="3.30.70.3220">
    <property type="match status" value="1"/>
</dbReference>
<dbReference type="PRINTS" id="PR01755">
    <property type="entry name" value="SECFTRNLCASE"/>
</dbReference>
<dbReference type="GO" id="GO:0015450">
    <property type="term" value="F:protein-transporting ATPase activity"/>
    <property type="evidence" value="ECO:0007669"/>
    <property type="project" value="InterPro"/>
</dbReference>
<dbReference type="GO" id="GO:0006605">
    <property type="term" value="P:protein targeting"/>
    <property type="evidence" value="ECO:0007669"/>
    <property type="project" value="UniProtKB-UniRule"/>
</dbReference>
<comment type="subcellular location">
    <subcellularLocation>
        <location evidence="1 10">Cell membrane</location>
        <topology evidence="1 10">Multi-pass membrane protein</topology>
    </subcellularLocation>
</comment>
<accession>A0A7W9ZJB4</accession>
<reference evidence="15 16" key="1">
    <citation type="submission" date="2020-08" db="EMBL/GenBank/DDBJ databases">
        <title>Genomic Encyclopedia of Type Strains, Phase IV (KMG-IV): sequencing the most valuable type-strain genomes for metagenomic binning, comparative biology and taxonomic classification.</title>
        <authorList>
            <person name="Goeker M."/>
        </authorList>
    </citation>
    <scope>NUCLEOTIDE SEQUENCE [LARGE SCALE GENOMIC DNA]</scope>
    <source>
        <strain evidence="15 16">DSM 11590</strain>
    </source>
</reference>
<dbReference type="FunFam" id="3.30.1360.200:FF:000002">
    <property type="entry name" value="Preprotein translocase subunit SecD"/>
    <property type="match status" value="1"/>
</dbReference>
<comment type="subunit">
    <text evidence="11">Forms a complex with SecD. Part of the essential Sec protein translocation apparatus which comprises SecA, SecYEG and auxiliary proteins SecDF-YajC and YidC.</text>
</comment>
<dbReference type="NCBIfam" id="TIGR00966">
    <property type="entry name" value="transloc_SecF"/>
    <property type="match status" value="1"/>
</dbReference>
<evidence type="ECO:0000259" key="13">
    <source>
        <dbReference type="Pfam" id="PF21760"/>
    </source>
</evidence>
<evidence type="ECO:0000256" key="1">
    <source>
        <dbReference type="ARBA" id="ARBA00004651"/>
    </source>
</evidence>
<comment type="caution">
    <text evidence="15">The sequence shown here is derived from an EMBL/GenBank/DDBJ whole genome shotgun (WGS) entry which is preliminary data.</text>
</comment>
<dbReference type="Pfam" id="PF02355">
    <property type="entry name" value="SecD_SecF_C"/>
    <property type="match status" value="2"/>
</dbReference>
<keyword evidence="2 10" id="KW-0813">Transport</keyword>
<dbReference type="Proteomes" id="UP000544872">
    <property type="component" value="Unassembled WGS sequence"/>
</dbReference>
<dbReference type="AlphaFoldDB" id="A0A7W9ZJB4"/>
<dbReference type="PANTHER" id="PTHR30081:SF1">
    <property type="entry name" value="PROTEIN TRANSLOCASE SUBUNIT SECD"/>
    <property type="match status" value="1"/>
</dbReference>
<feature type="transmembrane region" description="Helical" evidence="10">
    <location>
        <begin position="489"/>
        <end position="513"/>
    </location>
</feature>
<organism evidence="15 16">
    <name type="scientific">Novispirillum itersonii</name>
    <name type="common">Aquaspirillum itersonii</name>
    <dbReference type="NCBI Taxonomy" id="189"/>
    <lineage>
        <taxon>Bacteria</taxon>
        <taxon>Pseudomonadati</taxon>
        <taxon>Pseudomonadota</taxon>
        <taxon>Alphaproteobacteria</taxon>
        <taxon>Rhodospirillales</taxon>
        <taxon>Novispirillaceae</taxon>
        <taxon>Novispirillum</taxon>
    </lineage>
</organism>
<keyword evidence="9 10" id="KW-0472">Membrane</keyword>
<comment type="subunit">
    <text evidence="10">Forms a complex with SecF. Part of the essential Sec protein translocation apparatus which comprises SecA, SecYEG and auxiliary proteins SecDF-YajC and YidC.</text>
</comment>
<dbReference type="NCBIfam" id="TIGR00916">
    <property type="entry name" value="2A0604s01"/>
    <property type="match status" value="2"/>
</dbReference>
<evidence type="ECO:0000256" key="5">
    <source>
        <dbReference type="ARBA" id="ARBA00022692"/>
    </source>
</evidence>
<name>A0A7W9ZJB4_NOVIT</name>
<evidence type="ECO:0000256" key="11">
    <source>
        <dbReference type="HAMAP-Rule" id="MF_01464"/>
    </source>
</evidence>
<evidence type="ECO:0000256" key="7">
    <source>
        <dbReference type="ARBA" id="ARBA00022989"/>
    </source>
</evidence>
<feature type="transmembrane region" description="Helical" evidence="10">
    <location>
        <begin position="796"/>
        <end position="822"/>
    </location>
</feature>
<comment type="similarity">
    <text evidence="10">Belongs to the SecD/SecF family. SecD subfamily.</text>
</comment>
<feature type="transmembrane region" description="Helical" evidence="10">
    <location>
        <begin position="461"/>
        <end position="483"/>
    </location>
</feature>
<dbReference type="Gene3D" id="3.30.70.3400">
    <property type="match status" value="1"/>
</dbReference>
<feature type="transmembrane region" description="Helical" evidence="10">
    <location>
        <begin position="363"/>
        <end position="383"/>
    </location>
</feature>
<dbReference type="Pfam" id="PF21760">
    <property type="entry name" value="SecD_1st"/>
    <property type="match status" value="1"/>
</dbReference>
<evidence type="ECO:0000256" key="3">
    <source>
        <dbReference type="ARBA" id="ARBA00022475"/>
    </source>
</evidence>
<keyword evidence="3 10" id="KW-1003">Cell membrane</keyword>
<dbReference type="Pfam" id="PF07549">
    <property type="entry name" value="Sec_GG"/>
    <property type="match status" value="2"/>
</dbReference>
<keyword evidence="5 10" id="KW-0812">Transmembrane</keyword>
<dbReference type="PANTHER" id="PTHR30081">
    <property type="entry name" value="PROTEIN-EXPORT MEMBRANE PROTEIN SEC"/>
    <property type="match status" value="1"/>
</dbReference>
<evidence type="ECO:0000256" key="4">
    <source>
        <dbReference type="ARBA" id="ARBA00022519"/>
    </source>
</evidence>
<keyword evidence="8 10" id="KW-0811">Translocation</keyword>
<protein>
    <recommendedName>
        <fullName evidence="10 11">Multifunctional fusion protein</fullName>
    </recommendedName>
    <domain>
        <recommendedName>
            <fullName evidence="10">Protein translocase subunit SecD</fullName>
        </recommendedName>
    </domain>
    <domain>
        <recommendedName>
            <fullName evidence="11">Protein-export membrane protein SecF</fullName>
        </recommendedName>
    </domain>
</protein>
<dbReference type="InterPro" id="IPR048631">
    <property type="entry name" value="SecD_1st"/>
</dbReference>
<feature type="transmembrane region" description="Helical" evidence="10">
    <location>
        <begin position="669"/>
        <end position="686"/>
    </location>
</feature>
<dbReference type="InterPro" id="IPR005665">
    <property type="entry name" value="SecF_bac"/>
</dbReference>
<feature type="transmembrane region" description="Helical" evidence="10">
    <location>
        <begin position="416"/>
        <end position="436"/>
    </location>
</feature>
<evidence type="ECO:0000256" key="8">
    <source>
        <dbReference type="ARBA" id="ARBA00023010"/>
    </source>
</evidence>
<evidence type="ECO:0000256" key="9">
    <source>
        <dbReference type="ARBA" id="ARBA00023136"/>
    </source>
</evidence>
<gene>
    <name evidence="10" type="primary">secD</name>
    <name evidence="11" type="synonym">secF</name>
    <name evidence="15" type="ORF">FHS48_003674</name>
</gene>
<evidence type="ECO:0000259" key="12">
    <source>
        <dbReference type="Pfam" id="PF02355"/>
    </source>
</evidence>
<dbReference type="NCBIfam" id="TIGR01129">
    <property type="entry name" value="secD"/>
    <property type="match status" value="1"/>
</dbReference>
<keyword evidence="6 10" id="KW-0653">Protein transport</keyword>
<comment type="caution">
    <text evidence="10">Lacks conserved residue(s) required for the propagation of feature annotation.</text>
</comment>
<evidence type="ECO:0000259" key="14">
    <source>
        <dbReference type="Pfam" id="PF22599"/>
    </source>
</evidence>
<dbReference type="RefSeq" id="WP_184265776.1">
    <property type="nucleotide sequence ID" value="NZ_JACIIX010000018.1"/>
</dbReference>
<dbReference type="InterPro" id="IPR022646">
    <property type="entry name" value="SecD/SecF_CS"/>
</dbReference>
<evidence type="ECO:0000256" key="6">
    <source>
        <dbReference type="ARBA" id="ARBA00022927"/>
    </source>
</evidence>
<feature type="domain" description="Protein translocase subunit SecDF P1" evidence="13">
    <location>
        <begin position="157"/>
        <end position="213"/>
    </location>
</feature>
<dbReference type="Gene3D" id="1.20.1640.10">
    <property type="entry name" value="Multidrug efflux transporter AcrB transmembrane domain"/>
    <property type="match status" value="2"/>
</dbReference>
<dbReference type="GO" id="GO:0005886">
    <property type="term" value="C:plasma membrane"/>
    <property type="evidence" value="ECO:0007669"/>
    <property type="project" value="UniProtKB-SubCell"/>
</dbReference>
<dbReference type="EMBL" id="JACIIX010000018">
    <property type="protein sequence ID" value="MBB6212225.1"/>
    <property type="molecule type" value="Genomic_DNA"/>
</dbReference>
<dbReference type="InterPro" id="IPR005791">
    <property type="entry name" value="SecD"/>
</dbReference>
<sequence length="849" mass="91266">MLYFSRLKTGLILLVCLVGVLLAAPNLVPSGVLPSWLPLNRVNLGLDLQGGSYLMLKVDLAALRKERMENQADTVRQALRDAKVRYTGLTADDSSVRFALVDAGQADAARTALAAVDAGVQIGTATVKEFDVAIDGVTVSLVPNEKALQERARQTVGQSIEIVRRRIDQSGVAEPLIARQGEDRIVVQLPGLADPTRIKALLGQTAKMTFHLMGDSTVRPGSPAPAGMQWLPMADDRAAGQMVLIRRQIELDGSHLSDARPSTDQRTGEWLVGFSFDDIGGKKFADITTRNVGKPFAIVLDGKVISAPVIREPILGGRGQISGSFHAASANDLAVLLRAGALPAPLTVVEERTVGPDLGADSIRAGIISVIVGFALVVVFMAATYGRFGMYANVALFVNLAMAVGALSVLGATLTLPGIAGLLLSLGLAVDANILVNERIREETRKGKGPMAAIETGFKRAYSTIVDANATTLIKMMFLYVVGTGTIRGFAITISLGIVVSMFTAVTLVRLMVASWWRKNRPASLSVGTRLRLFPENTNIQFMKGRNVGLGMSAALSIASVVLFFHPGLNLGVDFAGGTIVEIRTEQAADFNKLRASLEKLDVGPVKLQDFGAATDVLIRLERQPGGDEAQAKVVKRVQETVQAEYPGTSIRRVESIGASVSSELFSDGMMALGLAALAMLVYIWVRFEWPFGVGAVVTMILDITKVIGFYSLTGLEFNLPAIAALLAIMGFSINDKVVVYDRVRENLRVFRKMPLRELIDRSINETMSRTVATSIAIFLSILPLALFGGEALQQFAWVLLFGVVLATSSSIFIAAPILLYLGEHRLRREEEENPDADNPFAGAEQVEK</sequence>
<feature type="domain" description="Protein export membrane protein SecD/SecF C-terminal" evidence="12">
    <location>
        <begin position="642"/>
        <end position="824"/>
    </location>
</feature>
<dbReference type="InterPro" id="IPR022645">
    <property type="entry name" value="SecD/SecF_bac"/>
</dbReference>
<comment type="function">
    <text evidence="10">Part of the Sec protein translocase complex. Interacts with the SecYEG preprotein conducting channel. SecDF uses the proton motive force (PMF) to complete protein translocation after the ATP-dependent function of SecA.</text>
</comment>
<feature type="transmembrane region" description="Helical" evidence="10">
    <location>
        <begin position="548"/>
        <end position="566"/>
    </location>
</feature>
<evidence type="ECO:0000313" key="16">
    <source>
        <dbReference type="Proteomes" id="UP000544872"/>
    </source>
</evidence>
<proteinExistence type="inferred from homology"/>
<feature type="transmembrane region" description="Helical" evidence="10">
    <location>
        <begin position="718"/>
        <end position="735"/>
    </location>
</feature>
<dbReference type="Gene3D" id="3.30.1360.200">
    <property type="match status" value="1"/>
</dbReference>
<dbReference type="NCBIfam" id="NF009583">
    <property type="entry name" value="PRK13024.1-3"/>
    <property type="match status" value="1"/>
</dbReference>
<keyword evidence="16" id="KW-1185">Reference proteome</keyword>
<dbReference type="SUPFAM" id="SSF82866">
    <property type="entry name" value="Multidrug efflux transporter AcrB transmembrane domain"/>
    <property type="match status" value="2"/>
</dbReference>
<feature type="transmembrane region" description="Helical" evidence="10">
    <location>
        <begin position="772"/>
        <end position="790"/>
    </location>
</feature>
<dbReference type="InterPro" id="IPR054384">
    <property type="entry name" value="SecDF_P1_head"/>
</dbReference>
<dbReference type="GO" id="GO:0043952">
    <property type="term" value="P:protein transport by the Sec complex"/>
    <property type="evidence" value="ECO:0007669"/>
    <property type="project" value="UniProtKB-UniRule"/>
</dbReference>
<dbReference type="Pfam" id="PF22599">
    <property type="entry name" value="SecDF_P1_head"/>
    <property type="match status" value="1"/>
</dbReference>
<feature type="transmembrane region" description="Helical" evidence="10">
    <location>
        <begin position="390"/>
        <end position="410"/>
    </location>
</feature>
<dbReference type="FunFam" id="1.20.1640.10:FF:000004">
    <property type="entry name" value="Protein translocase subunit SecD"/>
    <property type="match status" value="1"/>
</dbReference>
<evidence type="ECO:0000313" key="15">
    <source>
        <dbReference type="EMBL" id="MBB6212225.1"/>
    </source>
</evidence>
<keyword evidence="4" id="KW-0997">Cell inner membrane</keyword>
<dbReference type="InterPro" id="IPR022813">
    <property type="entry name" value="SecD/SecF_arch_bac"/>
</dbReference>
<dbReference type="HAMAP" id="MF_01464_B">
    <property type="entry name" value="SecF_B"/>
    <property type="match status" value="1"/>
</dbReference>
<feature type="domain" description="Protein export membrane protein SecD/SecF C-terminal" evidence="12">
    <location>
        <begin position="348"/>
        <end position="508"/>
    </location>
</feature>
<evidence type="ECO:0000256" key="2">
    <source>
        <dbReference type="ARBA" id="ARBA00022448"/>
    </source>
</evidence>
<dbReference type="HAMAP" id="MF_01463_B">
    <property type="entry name" value="SecD_B"/>
    <property type="match status" value="1"/>
</dbReference>
<dbReference type="InterPro" id="IPR048634">
    <property type="entry name" value="SecD_SecF_C"/>
</dbReference>
<evidence type="ECO:0000256" key="10">
    <source>
        <dbReference type="HAMAP-Rule" id="MF_01463"/>
    </source>
</evidence>
<dbReference type="InterPro" id="IPR055344">
    <property type="entry name" value="SecD_SecF_C_bact"/>
</dbReference>
<keyword evidence="7 10" id="KW-1133">Transmembrane helix</keyword>